<dbReference type="Gene3D" id="1.50.10.10">
    <property type="match status" value="1"/>
</dbReference>
<dbReference type="InterPro" id="IPR008928">
    <property type="entry name" value="6-hairpin_glycosidase_sf"/>
</dbReference>
<dbReference type="Proteomes" id="UP001501081">
    <property type="component" value="Unassembled WGS sequence"/>
</dbReference>
<dbReference type="InterPro" id="IPR012341">
    <property type="entry name" value="6hp_glycosidase-like_sf"/>
</dbReference>
<dbReference type="SUPFAM" id="SSF48208">
    <property type="entry name" value="Six-hairpin glycosidases"/>
    <property type="match status" value="1"/>
</dbReference>
<reference evidence="2" key="1">
    <citation type="journal article" date="2019" name="Int. J. Syst. Evol. Microbiol.">
        <title>The Global Catalogue of Microorganisms (GCM) 10K type strain sequencing project: providing services to taxonomists for standard genome sequencing and annotation.</title>
        <authorList>
            <consortium name="The Broad Institute Genomics Platform"/>
            <consortium name="The Broad Institute Genome Sequencing Center for Infectious Disease"/>
            <person name="Wu L."/>
            <person name="Ma J."/>
        </authorList>
    </citation>
    <scope>NUCLEOTIDE SEQUENCE [LARGE SCALE GENOMIC DNA]</scope>
    <source>
        <strain evidence="2">JCM 17338</strain>
    </source>
</reference>
<sequence length="838" mass="95568">MFQSRKKLNYKKTSFIIAVILSLFPILSFSLNIENGIKHDLNTKSISITSPDKNLSLLIDYKKGCVIKMLNIKGTNKLSKNGVNTGFNFKNKEFNSSSSSKDISVSKTANSIIINGIKFGEAQISVTESWTFKIEGQSIIWDINRTFDNDAVLEDTSFPQWNFADLNVWKGGILDNGGMVWSKYLKDINDTYGVHTGGVTFWNAESGDALRISTETQSNKFIASKFSQSKNQEFTYTQMVTDLPLEQRYDLSRFKARHFDVFSAFRVKKGKTNLRLKLQYVDYFKEYSRGILPGIDGVAVRELLNTTGRYGVVDNNIVGANGWLTNWKCLHEPFFAQIGMALNDPNYTKNMSSTLDQERDLAMLENGRVLSRWHDIPGDEIKDTYNSKTGYYEAKWGYTVDSQTGYIINTSEQFDLNGDIGWLKSHQKSGESALNWLIKRDSDGNGIFEMMNNNIAEKKASDWLDIVWAGYENAFVNAQMYEALTLWANCERVLGATEQSDYYLKVAEKLKNAFNKSTKEGGFWSEEKKQYIYWRDKDGSTHGDNLVTPVNFAAIAFGLCDDKARITQILDGIEQRTSSEKLFHWPLCFDSFKREEVSPGNWPFPKYENGDIFPTWGYLGIRAYAAYDKNIALKYINNLLEQYHKDGLSSQRYSRTTQLGLGDDILAGISTSITALYRDIYGIRPKWNRMGLEPNMNNKLNGTIFNYSLRGKDYKLKLSVGDYQMQTKTFVIKSNESFGANRNENQFVYFHGNKEEHKIKIISKAKINLEIKKWDKKELSFKANNSGPCSYQIDGLISNANYNLSINGKIKYLNTDNLGNISFRTSSKTTENISLIKI</sequence>
<dbReference type="EMBL" id="BAABAK010000001">
    <property type="protein sequence ID" value="GAA3951573.1"/>
    <property type="molecule type" value="Genomic_DNA"/>
</dbReference>
<keyword evidence="2" id="KW-1185">Reference proteome</keyword>
<name>A0ABP7NSE6_9SPHI</name>
<proteinExistence type="predicted"/>
<comment type="caution">
    <text evidence="1">The sequence shown here is derived from an EMBL/GenBank/DDBJ whole genome shotgun (WGS) entry which is preliminary data.</text>
</comment>
<evidence type="ECO:0000313" key="2">
    <source>
        <dbReference type="Proteomes" id="UP001501081"/>
    </source>
</evidence>
<evidence type="ECO:0000313" key="1">
    <source>
        <dbReference type="EMBL" id="GAA3951573.1"/>
    </source>
</evidence>
<evidence type="ECO:0008006" key="3">
    <source>
        <dbReference type="Google" id="ProtNLM"/>
    </source>
</evidence>
<protein>
    <recommendedName>
        <fullName evidence="3">Alpha-L-rhamnosidase six-hairpin glycosidase domain-containing protein</fullName>
    </recommendedName>
</protein>
<gene>
    <name evidence="1" type="ORF">GCM10022246_02460</name>
</gene>
<accession>A0ABP7NSE6</accession>
<organism evidence="1 2">
    <name type="scientific">Pedobacter ginsengiterrae</name>
    <dbReference type="NCBI Taxonomy" id="871696"/>
    <lineage>
        <taxon>Bacteria</taxon>
        <taxon>Pseudomonadati</taxon>
        <taxon>Bacteroidota</taxon>
        <taxon>Sphingobacteriia</taxon>
        <taxon>Sphingobacteriales</taxon>
        <taxon>Sphingobacteriaceae</taxon>
        <taxon>Pedobacter</taxon>
    </lineage>
</organism>